<dbReference type="AlphaFoldDB" id="A0A1F6VHM1"/>
<protein>
    <recommendedName>
        <fullName evidence="9">Peptidase S8/S53 domain-containing protein</fullName>
    </recommendedName>
</protein>
<feature type="chain" id="PRO_5009527235" description="Peptidase S8/S53 domain-containing protein" evidence="8">
    <location>
        <begin position="19"/>
        <end position="665"/>
    </location>
</feature>
<gene>
    <name evidence="10" type="ORF">A2W18_10560</name>
</gene>
<dbReference type="InterPro" id="IPR022398">
    <property type="entry name" value="Peptidase_S8_His-AS"/>
</dbReference>
<dbReference type="PROSITE" id="PS00136">
    <property type="entry name" value="SUBTILASE_ASP"/>
    <property type="match status" value="1"/>
</dbReference>
<accession>A0A1F6VHM1</accession>
<keyword evidence="4 6" id="KW-0720">Serine protease</keyword>
<sequence length="665" mass="68007">MRATVFVTSLVATLPAIADTSVALGSSADTVQRLIVKRRAVTTVRGSAVIASGVRALSERAAVDLSLVRQMSGGAEVVMLPNAMTAAQAQTIAQRLLQDPSVEFAELDRWVRPFLIPNDVNYSAQWYLHDALSETAAANLPDAWDLAVGATPVVVAVVDTGLLAHADIDPARVLAGYDFVSDTFASNDGDGRDADPADPGDWVSADEANAHFGCGTAALNSSWHGTRVAGIIGASVNNGIGISGVNGSAKLLPVRVLGRCGGYMSDVLDGARWAAGVSDPYLPANPNPARVVNLSLGAETACTPLLQNAIDDVIAAGAVIVAAAGNTAAAASAVAPGNCSGVIAVAALDRSGNKAYYSSSGSTVALSAPGGAQYYLNQASGIFSVANTATAAPTPSPGGDTYEYVQGTSMSAPQVAGVASLMLALNPALTPTQIRQKLQATARAFPAGSNCTSATCGAGMLDAAVALQSVLNAVAPTADAGGDQAVLGSMMVALSAAGSAATTPASIAQYTWTQLSGPTVTLSNPNAVDASFIAPAQGGDLRFRLTVADDGGLTATDVVDLQVTAAAVSAVDADVSAGGDSRCFIATAAYGTPEVADVRWLRRFRDRYLLTNAVGRSFVEMYYRLSPAFADAIRPHPFLRQLVRVGLIPYVTLARRFSADSDSRR</sequence>
<organism evidence="10 11">
    <name type="scientific">Candidatus Muproteobacteria bacterium RBG_16_60_9</name>
    <dbReference type="NCBI Taxonomy" id="1817755"/>
    <lineage>
        <taxon>Bacteria</taxon>
        <taxon>Pseudomonadati</taxon>
        <taxon>Pseudomonadota</taxon>
        <taxon>Candidatus Muproteobacteria</taxon>
    </lineage>
</organism>
<dbReference type="PROSITE" id="PS51892">
    <property type="entry name" value="SUBTILASE"/>
    <property type="match status" value="1"/>
</dbReference>
<evidence type="ECO:0000256" key="3">
    <source>
        <dbReference type="ARBA" id="ARBA00022801"/>
    </source>
</evidence>
<dbReference type="Proteomes" id="UP000179076">
    <property type="component" value="Unassembled WGS sequence"/>
</dbReference>
<dbReference type="InterPro" id="IPR023828">
    <property type="entry name" value="Peptidase_S8_Ser-AS"/>
</dbReference>
<dbReference type="CDD" id="cd07496">
    <property type="entry name" value="Peptidases_S8_13"/>
    <property type="match status" value="1"/>
</dbReference>
<dbReference type="PANTHER" id="PTHR43806">
    <property type="entry name" value="PEPTIDASE S8"/>
    <property type="match status" value="1"/>
</dbReference>
<evidence type="ECO:0000256" key="1">
    <source>
        <dbReference type="ARBA" id="ARBA00011073"/>
    </source>
</evidence>
<feature type="active site" description="Charge relay system" evidence="5 6">
    <location>
        <position position="159"/>
    </location>
</feature>
<dbReference type="NCBIfam" id="NF041770">
    <property type="entry name" value="CFI_box_CTERM"/>
    <property type="match status" value="1"/>
</dbReference>
<dbReference type="GO" id="GO:0006508">
    <property type="term" value="P:proteolysis"/>
    <property type="evidence" value="ECO:0007669"/>
    <property type="project" value="UniProtKB-KW"/>
</dbReference>
<keyword evidence="3 6" id="KW-0378">Hydrolase</keyword>
<keyword evidence="2 6" id="KW-0645">Protease</keyword>
<evidence type="ECO:0000313" key="11">
    <source>
        <dbReference type="Proteomes" id="UP000179076"/>
    </source>
</evidence>
<dbReference type="Pfam" id="PF22352">
    <property type="entry name" value="K319L-like_PKD"/>
    <property type="match status" value="1"/>
</dbReference>
<dbReference type="InterPro" id="IPR036852">
    <property type="entry name" value="Peptidase_S8/S53_dom_sf"/>
</dbReference>
<dbReference type="InterPro" id="IPR023827">
    <property type="entry name" value="Peptidase_S8_Asp-AS"/>
</dbReference>
<keyword evidence="8" id="KW-0732">Signal</keyword>
<dbReference type="InterPro" id="IPR034176">
    <property type="entry name" value="Peptidases_S8_13"/>
</dbReference>
<evidence type="ECO:0000259" key="9">
    <source>
        <dbReference type="Pfam" id="PF00082"/>
    </source>
</evidence>
<evidence type="ECO:0000256" key="2">
    <source>
        <dbReference type="ARBA" id="ARBA00022670"/>
    </source>
</evidence>
<dbReference type="Pfam" id="PF00082">
    <property type="entry name" value="Peptidase_S8"/>
    <property type="match status" value="1"/>
</dbReference>
<dbReference type="InterPro" id="IPR050131">
    <property type="entry name" value="Peptidase_S8_subtilisin-like"/>
</dbReference>
<feature type="domain" description="Peptidase S8/S53" evidence="9">
    <location>
        <begin position="153"/>
        <end position="459"/>
    </location>
</feature>
<dbReference type="Gene3D" id="3.40.50.200">
    <property type="entry name" value="Peptidase S8/S53 domain"/>
    <property type="match status" value="1"/>
</dbReference>
<dbReference type="EMBL" id="MFSP01000028">
    <property type="protein sequence ID" value="OGI69157.1"/>
    <property type="molecule type" value="Genomic_DNA"/>
</dbReference>
<dbReference type="Gene3D" id="2.60.40.10">
    <property type="entry name" value="Immunoglobulins"/>
    <property type="match status" value="1"/>
</dbReference>
<reference evidence="10 11" key="1">
    <citation type="journal article" date="2016" name="Nat. Commun.">
        <title>Thousands of microbial genomes shed light on interconnected biogeochemical processes in an aquifer system.</title>
        <authorList>
            <person name="Anantharaman K."/>
            <person name="Brown C.T."/>
            <person name="Hug L.A."/>
            <person name="Sharon I."/>
            <person name="Castelle C.J."/>
            <person name="Probst A.J."/>
            <person name="Thomas B.C."/>
            <person name="Singh A."/>
            <person name="Wilkins M.J."/>
            <person name="Karaoz U."/>
            <person name="Brodie E.L."/>
            <person name="Williams K.H."/>
            <person name="Hubbard S.S."/>
            <person name="Banfield J.F."/>
        </authorList>
    </citation>
    <scope>NUCLEOTIDE SEQUENCE [LARGE SCALE GENOMIC DNA]</scope>
</reference>
<feature type="active site" description="Charge relay system" evidence="5 6">
    <location>
        <position position="409"/>
    </location>
</feature>
<evidence type="ECO:0000313" key="10">
    <source>
        <dbReference type="EMBL" id="OGI69157.1"/>
    </source>
</evidence>
<evidence type="ECO:0000256" key="7">
    <source>
        <dbReference type="RuleBase" id="RU003355"/>
    </source>
</evidence>
<dbReference type="SUPFAM" id="SSF52743">
    <property type="entry name" value="Subtilisin-like"/>
    <property type="match status" value="1"/>
</dbReference>
<feature type="signal peptide" evidence="8">
    <location>
        <begin position="1"/>
        <end position="18"/>
    </location>
</feature>
<name>A0A1F6VHM1_9PROT</name>
<dbReference type="PROSITE" id="PS00137">
    <property type="entry name" value="SUBTILASE_HIS"/>
    <property type="match status" value="1"/>
</dbReference>
<dbReference type="PRINTS" id="PR00723">
    <property type="entry name" value="SUBTILISIN"/>
</dbReference>
<dbReference type="GO" id="GO:0004252">
    <property type="term" value="F:serine-type endopeptidase activity"/>
    <property type="evidence" value="ECO:0007669"/>
    <property type="project" value="UniProtKB-UniRule"/>
</dbReference>
<evidence type="ECO:0000256" key="5">
    <source>
        <dbReference type="PIRSR" id="PIRSR615500-1"/>
    </source>
</evidence>
<dbReference type="InterPro" id="IPR049886">
    <property type="entry name" value="CFI_box_CTERM_dom"/>
</dbReference>
<comment type="caution">
    <text evidence="10">The sequence shown here is derived from an EMBL/GenBank/DDBJ whole genome shotgun (WGS) entry which is preliminary data.</text>
</comment>
<comment type="similarity">
    <text evidence="1 6 7">Belongs to the peptidase S8 family.</text>
</comment>
<evidence type="ECO:0000256" key="6">
    <source>
        <dbReference type="PROSITE-ProRule" id="PRU01240"/>
    </source>
</evidence>
<dbReference type="PROSITE" id="PS00138">
    <property type="entry name" value="SUBTILASE_SER"/>
    <property type="match status" value="1"/>
</dbReference>
<dbReference type="InterPro" id="IPR000209">
    <property type="entry name" value="Peptidase_S8/S53_dom"/>
</dbReference>
<dbReference type="InterPro" id="IPR013783">
    <property type="entry name" value="Ig-like_fold"/>
</dbReference>
<evidence type="ECO:0000256" key="4">
    <source>
        <dbReference type="ARBA" id="ARBA00022825"/>
    </source>
</evidence>
<evidence type="ECO:0000256" key="8">
    <source>
        <dbReference type="SAM" id="SignalP"/>
    </source>
</evidence>
<feature type="active site" description="Charge relay system" evidence="5 6">
    <location>
        <position position="224"/>
    </location>
</feature>
<proteinExistence type="inferred from homology"/>
<dbReference type="InterPro" id="IPR015500">
    <property type="entry name" value="Peptidase_S8_subtilisin-rel"/>
</dbReference>
<dbReference type="PANTHER" id="PTHR43806:SF11">
    <property type="entry name" value="CEREVISIN-RELATED"/>
    <property type="match status" value="1"/>
</dbReference>